<dbReference type="AlphaFoldDB" id="A0A7X8SJ71"/>
<evidence type="ECO:0000313" key="2">
    <source>
        <dbReference type="EMBL" id="NLR91206.1"/>
    </source>
</evidence>
<comment type="caution">
    <text evidence="2">The sequence shown here is derived from an EMBL/GenBank/DDBJ whole genome shotgun (WGS) entry which is preliminary data.</text>
</comment>
<dbReference type="EMBL" id="JABAIL010000002">
    <property type="protein sequence ID" value="NLR91206.1"/>
    <property type="molecule type" value="Genomic_DNA"/>
</dbReference>
<gene>
    <name evidence="2" type="ORF">HGP29_08305</name>
</gene>
<protein>
    <recommendedName>
        <fullName evidence="4">Lipoprotein</fullName>
    </recommendedName>
</protein>
<dbReference type="Proteomes" id="UP000585050">
    <property type="component" value="Unassembled WGS sequence"/>
</dbReference>
<feature type="chain" id="PRO_5030748689" description="Lipoprotein" evidence="1">
    <location>
        <begin position="22"/>
        <end position="155"/>
    </location>
</feature>
<sequence>MKKLLYTIPLSLFLICLDACSFSSKEPAPFVDDHILIELYDQFGENLLKEVKNNHISHLSIFRIKENKEKQYIQYDIVSSDSLKSKVPYKGIFTSEINDPTETYYIQYEDIIDTISVKKNTLEDQTELINILFYNRKKIESSPLHPQRNHFIVIK</sequence>
<name>A0A7X8SJ71_9BACT</name>
<keyword evidence="1" id="KW-0732">Signal</keyword>
<evidence type="ECO:0000256" key="1">
    <source>
        <dbReference type="SAM" id="SignalP"/>
    </source>
</evidence>
<reference evidence="2 3" key="1">
    <citation type="submission" date="2020-04" db="EMBL/GenBank/DDBJ databases">
        <title>Flammeovirga sp. SR4, a novel species isolated from seawater.</title>
        <authorList>
            <person name="Wang X."/>
        </authorList>
    </citation>
    <scope>NUCLEOTIDE SEQUENCE [LARGE SCALE GENOMIC DNA]</scope>
    <source>
        <strain evidence="2 3">SR4</strain>
    </source>
</reference>
<keyword evidence="3" id="KW-1185">Reference proteome</keyword>
<feature type="signal peptide" evidence="1">
    <location>
        <begin position="1"/>
        <end position="21"/>
    </location>
</feature>
<dbReference type="RefSeq" id="WP_168881903.1">
    <property type="nucleotide sequence ID" value="NZ_JABAIL010000002.1"/>
</dbReference>
<evidence type="ECO:0008006" key="4">
    <source>
        <dbReference type="Google" id="ProtNLM"/>
    </source>
</evidence>
<accession>A0A7X8SJ71</accession>
<organism evidence="2 3">
    <name type="scientific">Flammeovirga agarivorans</name>
    <dbReference type="NCBI Taxonomy" id="2726742"/>
    <lineage>
        <taxon>Bacteria</taxon>
        <taxon>Pseudomonadati</taxon>
        <taxon>Bacteroidota</taxon>
        <taxon>Cytophagia</taxon>
        <taxon>Cytophagales</taxon>
        <taxon>Flammeovirgaceae</taxon>
        <taxon>Flammeovirga</taxon>
    </lineage>
</organism>
<evidence type="ECO:0000313" key="3">
    <source>
        <dbReference type="Proteomes" id="UP000585050"/>
    </source>
</evidence>
<proteinExistence type="predicted"/>